<feature type="compositionally biased region" description="Basic residues" evidence="1">
    <location>
        <begin position="179"/>
        <end position="190"/>
    </location>
</feature>
<keyword evidence="3" id="KW-1185">Reference proteome</keyword>
<comment type="caution">
    <text evidence="2">The sequence shown here is derived from an EMBL/GenBank/DDBJ whole genome shotgun (WGS) entry which is preliminary data.</text>
</comment>
<feature type="compositionally biased region" description="Basic and acidic residues" evidence="1">
    <location>
        <begin position="77"/>
        <end position="86"/>
    </location>
</feature>
<feature type="region of interest" description="Disordered" evidence="1">
    <location>
        <begin position="166"/>
        <end position="190"/>
    </location>
</feature>
<feature type="compositionally biased region" description="Basic residues" evidence="1">
    <location>
        <begin position="88"/>
        <end position="98"/>
    </location>
</feature>
<dbReference type="AlphaFoldDB" id="A0AAD1UHT8"/>
<feature type="region of interest" description="Disordered" evidence="1">
    <location>
        <begin position="77"/>
        <end position="110"/>
    </location>
</feature>
<sequence>MKQLYIPQLDLMDDKHADQGLPKVDTKKSAKLRKKKLVIQREIAIKEMIQGQHRREEIMKEMDIVLRKDQGTFDEIERKSKMDPNRTGRLKNASKRKAYMSSTSYNPTKGGSSLLGTSRLFPKRIAGVTGISTYLYEVNTNPMKECLKSSAYQRRKKLLINMNNCSKNTSRSKTEGRGRYKGKVHSKKNKLHHTSKIESYNSNNHDISIFEKLPQQFNPKLAASVDVAFKKKRSMKNNKDMKNLPSHVQKSMEKRINSVLNKRASRVRSKPKQSPFPKATRDSIAFRIMSKLREWPVKEEKISKSFKKFYWTKDFSHCAFANDEEVIDGYLSKP</sequence>
<gene>
    <name evidence="2" type="ORF">ECRASSUSDP1_LOCUS10341</name>
</gene>
<organism evidence="2 3">
    <name type="scientific">Euplotes crassus</name>
    <dbReference type="NCBI Taxonomy" id="5936"/>
    <lineage>
        <taxon>Eukaryota</taxon>
        <taxon>Sar</taxon>
        <taxon>Alveolata</taxon>
        <taxon>Ciliophora</taxon>
        <taxon>Intramacronucleata</taxon>
        <taxon>Spirotrichea</taxon>
        <taxon>Hypotrichia</taxon>
        <taxon>Euplotida</taxon>
        <taxon>Euplotidae</taxon>
        <taxon>Moneuplotes</taxon>
    </lineage>
</organism>
<accession>A0AAD1UHT8</accession>
<proteinExistence type="predicted"/>
<dbReference type="EMBL" id="CAMPGE010010193">
    <property type="protein sequence ID" value="CAI2369044.1"/>
    <property type="molecule type" value="Genomic_DNA"/>
</dbReference>
<reference evidence="2" key="1">
    <citation type="submission" date="2023-07" db="EMBL/GenBank/DDBJ databases">
        <authorList>
            <consortium name="AG Swart"/>
            <person name="Singh M."/>
            <person name="Singh A."/>
            <person name="Seah K."/>
            <person name="Emmerich C."/>
        </authorList>
    </citation>
    <scope>NUCLEOTIDE SEQUENCE</scope>
    <source>
        <strain evidence="2">DP1</strain>
    </source>
</reference>
<evidence type="ECO:0000313" key="2">
    <source>
        <dbReference type="EMBL" id="CAI2369044.1"/>
    </source>
</evidence>
<dbReference type="Proteomes" id="UP001295684">
    <property type="component" value="Unassembled WGS sequence"/>
</dbReference>
<evidence type="ECO:0000256" key="1">
    <source>
        <dbReference type="SAM" id="MobiDB-lite"/>
    </source>
</evidence>
<name>A0AAD1UHT8_EUPCR</name>
<protein>
    <submittedName>
        <fullName evidence="2">Uncharacterized protein</fullName>
    </submittedName>
</protein>
<feature type="compositionally biased region" description="Polar residues" evidence="1">
    <location>
        <begin position="100"/>
        <end position="110"/>
    </location>
</feature>
<evidence type="ECO:0000313" key="3">
    <source>
        <dbReference type="Proteomes" id="UP001295684"/>
    </source>
</evidence>